<evidence type="ECO:0000313" key="12">
    <source>
        <dbReference type="EMBL" id="RHW38526.1"/>
    </source>
</evidence>
<reference evidence="12 13" key="1">
    <citation type="submission" date="2018-08" db="EMBL/GenBank/DDBJ databases">
        <title>Lysinibacillus sp. YLB-03 draft genome sequence.</title>
        <authorList>
            <person name="Yu L."/>
        </authorList>
    </citation>
    <scope>NUCLEOTIDE SEQUENCE [LARGE SCALE GENOMIC DNA]</scope>
    <source>
        <strain evidence="12 13">YLB-03</strain>
    </source>
</reference>
<proteinExistence type="inferred from homology"/>
<name>A0A396SET9_9BACL</name>
<dbReference type="AlphaFoldDB" id="A0A396SET9"/>
<evidence type="ECO:0000256" key="9">
    <source>
        <dbReference type="SAM" id="Phobius"/>
    </source>
</evidence>
<dbReference type="RefSeq" id="WP_118875559.1">
    <property type="nucleotide sequence ID" value="NZ_QWEI01000002.1"/>
</dbReference>
<evidence type="ECO:0000256" key="3">
    <source>
        <dbReference type="ARBA" id="ARBA00022801"/>
    </source>
</evidence>
<sequence length="440" mass="50766">MAKKWGIAAVVLYAAYAIGMYFYIFHGASGNIPATLKGTVADPQTFMTERELYLSEEYSKIRNFLFFVVTPFEWLVYFLILFTGLSKAFEKWADISKKWRFVKNGAYLFLLYLFTTVLFYPIDVYRYQLSKNYGISTQEFSSFMRDYIIDFWVSFGTTLIVVLVLYWLIQKSPKRWWLHAWLLTIPFAIFMMYIQPVLIDPLYNDFYPLQDKELESKILALADEANIPAEHVFEVNMSEKTNALNAYVTGIGDHSRIVLWDTTLNSLTDKEILFIMAHEMGHYVQKHIYIGIGAYILTILAGLWLISKIMPWLISKFGTALKIEQMSDIRSLPLLLVLVSFLLFVSNPISNLVSRYQETRADEYAMELTGDAQSAVSTFQNLAKAGLSEVNPSFLVKVFRYTHPPMLERINTVAKFAVKNETIPETENKTKNSAEHTEAE</sequence>
<dbReference type="Gene3D" id="3.30.2010.10">
    <property type="entry name" value="Metalloproteases ('zincins'), catalytic domain"/>
    <property type="match status" value="1"/>
</dbReference>
<keyword evidence="1 8" id="KW-0645">Protease</keyword>
<evidence type="ECO:0000256" key="1">
    <source>
        <dbReference type="ARBA" id="ARBA00022670"/>
    </source>
</evidence>
<evidence type="ECO:0000313" key="13">
    <source>
        <dbReference type="Proteomes" id="UP000265692"/>
    </source>
</evidence>
<dbReference type="Pfam" id="PF01435">
    <property type="entry name" value="Peptidase_M48"/>
    <property type="match status" value="1"/>
</dbReference>
<dbReference type="InterPro" id="IPR032456">
    <property type="entry name" value="Peptidase_M48_N"/>
</dbReference>
<keyword evidence="3 8" id="KW-0378">Hydrolase</keyword>
<feature type="domain" description="CAAX prenyl protease 1 N-terminal" evidence="11">
    <location>
        <begin position="45"/>
        <end position="204"/>
    </location>
</feature>
<comment type="cofactor">
    <cofactor evidence="7 8">
        <name>Zn(2+)</name>
        <dbReference type="ChEBI" id="CHEBI:29105"/>
    </cofactor>
    <text evidence="7 8">Binds 1 zinc ion per subunit.</text>
</comment>
<evidence type="ECO:0000256" key="8">
    <source>
        <dbReference type="RuleBase" id="RU003983"/>
    </source>
</evidence>
<dbReference type="Proteomes" id="UP000265692">
    <property type="component" value="Unassembled WGS sequence"/>
</dbReference>
<keyword evidence="4 7" id="KW-0862">Zinc</keyword>
<evidence type="ECO:0000256" key="6">
    <source>
        <dbReference type="PIRSR" id="PIRSR627057-1"/>
    </source>
</evidence>
<keyword evidence="13" id="KW-1185">Reference proteome</keyword>
<feature type="transmembrane region" description="Helical" evidence="9">
    <location>
        <begin position="64"/>
        <end position="85"/>
    </location>
</feature>
<dbReference type="InterPro" id="IPR027057">
    <property type="entry name" value="CAXX_Prtase_1"/>
</dbReference>
<feature type="binding site" evidence="7">
    <location>
        <position position="358"/>
    </location>
    <ligand>
        <name>Zn(2+)</name>
        <dbReference type="ChEBI" id="CHEBI:29105"/>
        <note>catalytic</note>
    </ligand>
</feature>
<keyword evidence="9" id="KW-0812">Transmembrane</keyword>
<organism evidence="12 13">
    <name type="scientific">Ureibacillus yapensis</name>
    <dbReference type="NCBI Taxonomy" id="2304605"/>
    <lineage>
        <taxon>Bacteria</taxon>
        <taxon>Bacillati</taxon>
        <taxon>Bacillota</taxon>
        <taxon>Bacilli</taxon>
        <taxon>Bacillales</taxon>
        <taxon>Caryophanaceae</taxon>
        <taxon>Ureibacillus</taxon>
    </lineage>
</organism>
<feature type="transmembrane region" description="Helical" evidence="9">
    <location>
        <begin position="7"/>
        <end position="25"/>
    </location>
</feature>
<evidence type="ECO:0000259" key="10">
    <source>
        <dbReference type="Pfam" id="PF01435"/>
    </source>
</evidence>
<evidence type="ECO:0000256" key="5">
    <source>
        <dbReference type="ARBA" id="ARBA00023049"/>
    </source>
</evidence>
<feature type="transmembrane region" description="Helical" evidence="9">
    <location>
        <begin position="288"/>
        <end position="306"/>
    </location>
</feature>
<dbReference type="EMBL" id="QWEI01000002">
    <property type="protein sequence ID" value="RHW38526.1"/>
    <property type="molecule type" value="Genomic_DNA"/>
</dbReference>
<feature type="transmembrane region" description="Helical" evidence="9">
    <location>
        <begin position="106"/>
        <end position="127"/>
    </location>
</feature>
<evidence type="ECO:0000259" key="11">
    <source>
        <dbReference type="Pfam" id="PF16491"/>
    </source>
</evidence>
<feature type="active site" description="Proton donor" evidence="6">
    <location>
        <position position="362"/>
    </location>
</feature>
<feature type="transmembrane region" description="Helical" evidence="9">
    <location>
        <begin position="176"/>
        <end position="194"/>
    </location>
</feature>
<dbReference type="Pfam" id="PF16491">
    <property type="entry name" value="Peptidase_M48_N"/>
    <property type="match status" value="1"/>
</dbReference>
<dbReference type="CDD" id="cd07343">
    <property type="entry name" value="M48A_Zmpste24p_like"/>
    <property type="match status" value="1"/>
</dbReference>
<feature type="binding site" evidence="7">
    <location>
        <position position="278"/>
    </location>
    <ligand>
        <name>Zn(2+)</name>
        <dbReference type="ChEBI" id="CHEBI:29105"/>
        <note>catalytic</note>
    </ligand>
</feature>
<feature type="active site" evidence="6">
    <location>
        <position position="279"/>
    </location>
</feature>
<keyword evidence="9" id="KW-1133">Transmembrane helix</keyword>
<keyword evidence="5 8" id="KW-0482">Metalloprotease</keyword>
<keyword evidence="2 7" id="KW-0479">Metal-binding</keyword>
<dbReference type="InterPro" id="IPR001915">
    <property type="entry name" value="Peptidase_M48"/>
</dbReference>
<feature type="binding site" evidence="7">
    <location>
        <position position="282"/>
    </location>
    <ligand>
        <name>Zn(2+)</name>
        <dbReference type="ChEBI" id="CHEBI:29105"/>
        <note>catalytic</note>
    </ligand>
</feature>
<gene>
    <name evidence="12" type="ORF">D1B33_06515</name>
</gene>
<accession>A0A396SET9</accession>
<dbReference type="FunFam" id="3.30.2010.10:FF:000010">
    <property type="entry name" value="M48 family peptidase"/>
    <property type="match status" value="1"/>
</dbReference>
<feature type="domain" description="Peptidase M48" evidence="10">
    <location>
        <begin position="208"/>
        <end position="414"/>
    </location>
</feature>
<protein>
    <submittedName>
        <fullName evidence="12">M48 family peptidase</fullName>
    </submittedName>
</protein>
<dbReference type="GO" id="GO:0046872">
    <property type="term" value="F:metal ion binding"/>
    <property type="evidence" value="ECO:0007669"/>
    <property type="project" value="UniProtKB-KW"/>
</dbReference>
<feature type="transmembrane region" description="Helical" evidence="9">
    <location>
        <begin position="332"/>
        <end position="350"/>
    </location>
</feature>
<evidence type="ECO:0000256" key="7">
    <source>
        <dbReference type="PIRSR" id="PIRSR627057-2"/>
    </source>
</evidence>
<evidence type="ECO:0000256" key="4">
    <source>
        <dbReference type="ARBA" id="ARBA00022833"/>
    </source>
</evidence>
<dbReference type="GO" id="GO:0004222">
    <property type="term" value="F:metalloendopeptidase activity"/>
    <property type="evidence" value="ECO:0007669"/>
    <property type="project" value="InterPro"/>
</dbReference>
<keyword evidence="9" id="KW-0472">Membrane</keyword>
<dbReference type="GO" id="GO:0071586">
    <property type="term" value="P:CAAX-box protein processing"/>
    <property type="evidence" value="ECO:0007669"/>
    <property type="project" value="InterPro"/>
</dbReference>
<dbReference type="PANTHER" id="PTHR10120">
    <property type="entry name" value="CAAX PRENYL PROTEASE 1"/>
    <property type="match status" value="1"/>
</dbReference>
<feature type="transmembrane region" description="Helical" evidence="9">
    <location>
        <begin position="147"/>
        <end position="169"/>
    </location>
</feature>
<evidence type="ECO:0000256" key="2">
    <source>
        <dbReference type="ARBA" id="ARBA00022723"/>
    </source>
</evidence>
<dbReference type="OrthoDB" id="9781930at2"/>
<comment type="caution">
    <text evidence="12">The sequence shown here is derived from an EMBL/GenBank/DDBJ whole genome shotgun (WGS) entry which is preliminary data.</text>
</comment>
<comment type="similarity">
    <text evidence="8">Belongs to the peptidase M48 family.</text>
</comment>